<gene>
    <name evidence="2" type="ORF">SAMN03080594_103119</name>
</gene>
<dbReference type="Gene3D" id="3.10.450.50">
    <property type="match status" value="1"/>
</dbReference>
<sequence length="150" mass="17666">MPTKYPMKQLSILLLTQILLFSSCQEEKTNNPDQLKSVLIGYFNGIETMDFKKMRDLTTDDFIIYEDGVVFNNDSIFKMMKSFPKYTAEYKFENLKINVDSNSGNINYFNHAKFVFNDTTTVKFDWLESATFKKIDGKWKMDFLHSTVRK</sequence>
<reference evidence="3" key="1">
    <citation type="submission" date="2016-11" db="EMBL/GenBank/DDBJ databases">
        <authorList>
            <person name="Varghese N."/>
            <person name="Submissions S."/>
        </authorList>
    </citation>
    <scope>NUCLEOTIDE SEQUENCE [LARGE SCALE GENOMIC DNA]</scope>
    <source>
        <strain evidence="3">DSM 17539</strain>
    </source>
</reference>
<organism evidence="2 3">
    <name type="scientific">Arenibacter palladensis</name>
    <dbReference type="NCBI Taxonomy" id="237373"/>
    <lineage>
        <taxon>Bacteria</taxon>
        <taxon>Pseudomonadati</taxon>
        <taxon>Bacteroidota</taxon>
        <taxon>Flavobacteriia</taxon>
        <taxon>Flavobacteriales</taxon>
        <taxon>Flavobacteriaceae</taxon>
        <taxon>Arenibacter</taxon>
    </lineage>
</organism>
<protein>
    <recommendedName>
        <fullName evidence="1">DUF4440 domain-containing protein</fullName>
    </recommendedName>
</protein>
<proteinExistence type="predicted"/>
<dbReference type="Proteomes" id="UP000184406">
    <property type="component" value="Unassembled WGS sequence"/>
</dbReference>
<dbReference type="AlphaFoldDB" id="A0A1M5A781"/>
<dbReference type="Pfam" id="PF14534">
    <property type="entry name" value="DUF4440"/>
    <property type="match status" value="1"/>
</dbReference>
<dbReference type="InterPro" id="IPR032710">
    <property type="entry name" value="NTF2-like_dom_sf"/>
</dbReference>
<dbReference type="EMBL" id="FQUX01000003">
    <property type="protein sequence ID" value="SHF26024.1"/>
    <property type="molecule type" value="Genomic_DNA"/>
</dbReference>
<dbReference type="OrthoDB" id="1119147at2"/>
<accession>A0A1M5A781</accession>
<dbReference type="InterPro" id="IPR027843">
    <property type="entry name" value="DUF4440"/>
</dbReference>
<dbReference type="SUPFAM" id="SSF54427">
    <property type="entry name" value="NTF2-like"/>
    <property type="match status" value="1"/>
</dbReference>
<feature type="domain" description="DUF4440" evidence="1">
    <location>
        <begin position="42"/>
        <end position="141"/>
    </location>
</feature>
<dbReference type="PROSITE" id="PS51257">
    <property type="entry name" value="PROKAR_LIPOPROTEIN"/>
    <property type="match status" value="1"/>
</dbReference>
<keyword evidence="3" id="KW-1185">Reference proteome</keyword>
<name>A0A1M5A781_9FLAO</name>
<evidence type="ECO:0000313" key="2">
    <source>
        <dbReference type="EMBL" id="SHF26024.1"/>
    </source>
</evidence>
<evidence type="ECO:0000313" key="3">
    <source>
        <dbReference type="Proteomes" id="UP000184406"/>
    </source>
</evidence>
<evidence type="ECO:0000259" key="1">
    <source>
        <dbReference type="Pfam" id="PF14534"/>
    </source>
</evidence>